<comment type="caution">
    <text evidence="2">The sequence shown here is derived from an EMBL/GenBank/DDBJ whole genome shotgun (WGS) entry which is preliminary data.</text>
</comment>
<keyword evidence="3" id="KW-1185">Reference proteome</keyword>
<name>A0A9W6LZK4_9MICO</name>
<dbReference type="SUPFAM" id="SSF54427">
    <property type="entry name" value="NTF2-like"/>
    <property type="match status" value="1"/>
</dbReference>
<gene>
    <name evidence="2" type="ORF">GCM10017584_13110</name>
</gene>
<dbReference type="Proteomes" id="UP001142372">
    <property type="component" value="Unassembled WGS sequence"/>
</dbReference>
<sequence length="127" mass="13983">MISDARAFADDWLAGWNAHDLDAVLAHFSDDAVFTSPVARQLLDGSDGVLRGKAAIREYWEEGLRRIPDLRFEIVDVYAGLDTVVINYRNQRGGLVCEVLQFDGDLVVAGHGTYRESGDNLAGATRD</sequence>
<dbReference type="EMBL" id="BSEN01000005">
    <property type="protein sequence ID" value="GLJ75737.1"/>
    <property type="molecule type" value="Genomic_DNA"/>
</dbReference>
<dbReference type="AlphaFoldDB" id="A0A9W6LZK4"/>
<accession>A0A9W6LZK4</accession>
<evidence type="ECO:0000313" key="3">
    <source>
        <dbReference type="Proteomes" id="UP001142372"/>
    </source>
</evidence>
<evidence type="ECO:0000313" key="2">
    <source>
        <dbReference type="EMBL" id="GLJ75737.1"/>
    </source>
</evidence>
<feature type="domain" description="SnoaL-like" evidence="1">
    <location>
        <begin position="10"/>
        <end position="91"/>
    </location>
</feature>
<organism evidence="2 3">
    <name type="scientific">Leifsonia poae</name>
    <dbReference type="NCBI Taxonomy" id="110933"/>
    <lineage>
        <taxon>Bacteria</taxon>
        <taxon>Bacillati</taxon>
        <taxon>Actinomycetota</taxon>
        <taxon>Actinomycetes</taxon>
        <taxon>Micrococcales</taxon>
        <taxon>Microbacteriaceae</taxon>
        <taxon>Leifsonia</taxon>
    </lineage>
</organism>
<dbReference type="InterPro" id="IPR037401">
    <property type="entry name" value="SnoaL-like"/>
</dbReference>
<protein>
    <recommendedName>
        <fullName evidence="1">SnoaL-like domain-containing protein</fullName>
    </recommendedName>
</protein>
<reference evidence="2" key="2">
    <citation type="submission" date="2023-01" db="EMBL/GenBank/DDBJ databases">
        <authorList>
            <person name="Sun Q."/>
            <person name="Evtushenko L."/>
        </authorList>
    </citation>
    <scope>NUCLEOTIDE SEQUENCE</scope>
    <source>
        <strain evidence="2">VKM Ac-1401</strain>
    </source>
</reference>
<proteinExistence type="predicted"/>
<evidence type="ECO:0000259" key="1">
    <source>
        <dbReference type="Pfam" id="PF12680"/>
    </source>
</evidence>
<dbReference type="RefSeq" id="WP_271176415.1">
    <property type="nucleotide sequence ID" value="NZ_BAAAJO010000003.1"/>
</dbReference>
<reference evidence="2" key="1">
    <citation type="journal article" date="2014" name="Int. J. Syst. Evol. Microbiol.">
        <title>Complete genome sequence of Corynebacterium casei LMG S-19264T (=DSM 44701T), isolated from a smear-ripened cheese.</title>
        <authorList>
            <consortium name="US DOE Joint Genome Institute (JGI-PGF)"/>
            <person name="Walter F."/>
            <person name="Albersmeier A."/>
            <person name="Kalinowski J."/>
            <person name="Ruckert C."/>
        </authorList>
    </citation>
    <scope>NUCLEOTIDE SEQUENCE</scope>
    <source>
        <strain evidence="2">VKM Ac-1401</strain>
    </source>
</reference>
<dbReference type="Pfam" id="PF12680">
    <property type="entry name" value="SnoaL_2"/>
    <property type="match status" value="1"/>
</dbReference>
<dbReference type="InterPro" id="IPR032710">
    <property type="entry name" value="NTF2-like_dom_sf"/>
</dbReference>
<dbReference type="Gene3D" id="3.10.450.50">
    <property type="match status" value="1"/>
</dbReference>